<dbReference type="GO" id="GO:0046872">
    <property type="term" value="F:metal ion binding"/>
    <property type="evidence" value="ECO:0007669"/>
    <property type="project" value="InterPro"/>
</dbReference>
<evidence type="ECO:0000313" key="2">
    <source>
        <dbReference type="EMBL" id="KAJ1732853.1"/>
    </source>
</evidence>
<name>A0A9W7YGX3_9FUNG</name>
<sequence>YAGCSHRGSWPEEVLTLYASAKEGDAVLAFTLLVVKLLFGEFSVDAALGVAQAQRRELLRRRGTGSSLLIDTFQWLRVPGTPDARTIVHTRAAAAAAAHMRPTYATHTARAVSEPFGRALNLYFQSAFLTSAIQSLRKGGGGDGLVDVRSCRVLDAIFRIRAHLAGRVSGAGLVHVSLPRDVGAAAARETVDAVVSAWTTYSSAWHECLRMASAPHSPCESPAHVIAAAADTSTPPRKRRRMEADGPATHTRGLVLGGRPGSDSYVALEAPVGVHLALEGLQTSYAGVQIPISAQWSIDPASDIPFDKQLEELPNRDAYALYLLTNILNRTGGLIKNAIRGRGYAYGVGIHPRCDSGYLAVYISHAVDAPKSLEALWETLHALEDEGEWSDVVDEFQLDAARSMFFLHTYTLLSESLVLEDASSLFLGFSGLEQRLIWVRKHVEAVTLADLRRAFLKFFAPLVSKDTASAIYLVATPQHPAGTEAAFLSQLDSNPYGVRFKAIGLTDLDPTVPV</sequence>
<accession>A0A9W7YGX3</accession>
<evidence type="ECO:0000256" key="1">
    <source>
        <dbReference type="SAM" id="MobiDB-lite"/>
    </source>
</evidence>
<reference evidence="2" key="1">
    <citation type="submission" date="2022-07" db="EMBL/GenBank/DDBJ databases">
        <title>Phylogenomic reconstructions and comparative analyses of Kickxellomycotina fungi.</title>
        <authorList>
            <person name="Reynolds N.K."/>
            <person name="Stajich J.E."/>
            <person name="Barry K."/>
            <person name="Grigoriev I.V."/>
            <person name="Crous P."/>
            <person name="Smith M.E."/>
        </authorList>
    </citation>
    <scope>NUCLEOTIDE SEQUENCE</scope>
    <source>
        <strain evidence="2">BCRC 34381</strain>
    </source>
</reference>
<dbReference type="SUPFAM" id="SSF63411">
    <property type="entry name" value="LuxS/MPP-like metallohydrolase"/>
    <property type="match status" value="1"/>
</dbReference>
<dbReference type="AlphaFoldDB" id="A0A9W7YGX3"/>
<dbReference type="Proteomes" id="UP001143981">
    <property type="component" value="Unassembled WGS sequence"/>
</dbReference>
<dbReference type="InterPro" id="IPR011249">
    <property type="entry name" value="Metalloenz_LuxS/M16"/>
</dbReference>
<gene>
    <name evidence="2" type="ORF">LPJ61_001843</name>
</gene>
<evidence type="ECO:0008006" key="4">
    <source>
        <dbReference type="Google" id="ProtNLM"/>
    </source>
</evidence>
<dbReference type="Gene3D" id="3.30.830.10">
    <property type="entry name" value="Metalloenzyme, LuxS/M16 peptidase-like"/>
    <property type="match status" value="1"/>
</dbReference>
<feature type="non-terminal residue" evidence="2">
    <location>
        <position position="1"/>
    </location>
</feature>
<organism evidence="2 3">
    <name type="scientific">Coemansia biformis</name>
    <dbReference type="NCBI Taxonomy" id="1286918"/>
    <lineage>
        <taxon>Eukaryota</taxon>
        <taxon>Fungi</taxon>
        <taxon>Fungi incertae sedis</taxon>
        <taxon>Zoopagomycota</taxon>
        <taxon>Kickxellomycotina</taxon>
        <taxon>Kickxellomycetes</taxon>
        <taxon>Kickxellales</taxon>
        <taxon>Kickxellaceae</taxon>
        <taxon>Coemansia</taxon>
    </lineage>
</organism>
<comment type="caution">
    <text evidence="2">The sequence shown here is derived from an EMBL/GenBank/DDBJ whole genome shotgun (WGS) entry which is preliminary data.</text>
</comment>
<evidence type="ECO:0000313" key="3">
    <source>
        <dbReference type="Proteomes" id="UP001143981"/>
    </source>
</evidence>
<proteinExistence type="predicted"/>
<dbReference type="EMBL" id="JANBOI010000189">
    <property type="protein sequence ID" value="KAJ1732853.1"/>
    <property type="molecule type" value="Genomic_DNA"/>
</dbReference>
<keyword evidence="3" id="KW-1185">Reference proteome</keyword>
<feature type="region of interest" description="Disordered" evidence="1">
    <location>
        <begin position="231"/>
        <end position="252"/>
    </location>
</feature>
<protein>
    <recommendedName>
        <fullName evidence="4">Peptidase M16 C-terminal domain-containing protein</fullName>
    </recommendedName>
</protein>
<dbReference type="OrthoDB" id="4953at2759"/>